<proteinExistence type="predicted"/>
<organism evidence="2 3">
    <name type="scientific">Oenococcus sicerae</name>
    <dbReference type="NCBI Taxonomy" id="2203724"/>
    <lineage>
        <taxon>Bacteria</taxon>
        <taxon>Bacillati</taxon>
        <taxon>Bacillota</taxon>
        <taxon>Bacilli</taxon>
        <taxon>Lactobacillales</taxon>
        <taxon>Lactobacillaceae</taxon>
        <taxon>Oenococcus</taxon>
    </lineage>
</organism>
<dbReference type="InterPro" id="IPR037523">
    <property type="entry name" value="VOC_core"/>
</dbReference>
<sequence>MTVPNIDQATAFFKAAFDAKITYDGLSQNEAPRAGQLTAKQLGIQVSTKIVRQRMIVIGQEGPGIELFQMEADSQKQPVSLQDIGLNHLSIYVSNIETALQKALKAGGHALSGVHGNSKYEDSLGNGSVYIQAPWGTLIELQSIPNGHYYPEDSEAKVWTPGRN</sequence>
<reference evidence="2" key="1">
    <citation type="submission" date="2019-01" db="EMBL/GenBank/DDBJ databases">
        <title>Oenococcus sicerae UCMA17102.</title>
        <authorList>
            <person name="Cousin F.J."/>
            <person name="Le Guellec R."/>
            <person name="Cretenet M."/>
        </authorList>
    </citation>
    <scope>NUCLEOTIDE SEQUENCE</scope>
    <source>
        <strain evidence="2">UCMA17102</strain>
    </source>
</reference>
<dbReference type="Gene3D" id="3.10.180.10">
    <property type="entry name" value="2,3-Dihydroxybiphenyl 1,2-Dioxygenase, domain 1"/>
    <property type="match status" value="1"/>
</dbReference>
<evidence type="ECO:0000313" key="3">
    <source>
        <dbReference type="Proteomes" id="UP001167919"/>
    </source>
</evidence>
<dbReference type="InterPro" id="IPR029068">
    <property type="entry name" value="Glyas_Bleomycin-R_OHBP_Dase"/>
</dbReference>
<comment type="caution">
    <text evidence="2">The sequence shown here is derived from an EMBL/GenBank/DDBJ whole genome shotgun (WGS) entry which is preliminary data.</text>
</comment>
<dbReference type="PROSITE" id="PS51819">
    <property type="entry name" value="VOC"/>
    <property type="match status" value="1"/>
</dbReference>
<dbReference type="Proteomes" id="UP001167919">
    <property type="component" value="Unassembled WGS sequence"/>
</dbReference>
<evidence type="ECO:0000259" key="1">
    <source>
        <dbReference type="PROSITE" id="PS51819"/>
    </source>
</evidence>
<gene>
    <name evidence="2" type="ORF">EVC35_08795</name>
</gene>
<dbReference type="AlphaFoldDB" id="A0AAJ1RDM1"/>
<protein>
    <submittedName>
        <fullName evidence="2">VOC family protein</fullName>
    </submittedName>
</protein>
<dbReference type="SUPFAM" id="SSF54593">
    <property type="entry name" value="Glyoxalase/Bleomycin resistance protein/Dihydroxybiphenyl dioxygenase"/>
    <property type="match status" value="1"/>
</dbReference>
<feature type="domain" description="VOC" evidence="1">
    <location>
        <begin position="1"/>
        <end position="144"/>
    </location>
</feature>
<dbReference type="EMBL" id="SDWY01000006">
    <property type="protein sequence ID" value="MDN6901080.1"/>
    <property type="molecule type" value="Genomic_DNA"/>
</dbReference>
<name>A0AAJ1RDM1_9LACO</name>
<dbReference type="Pfam" id="PF13669">
    <property type="entry name" value="Glyoxalase_4"/>
    <property type="match status" value="1"/>
</dbReference>
<accession>A0AAJ1RDM1</accession>
<evidence type="ECO:0000313" key="2">
    <source>
        <dbReference type="EMBL" id="MDN6901080.1"/>
    </source>
</evidence>